<proteinExistence type="inferred from homology"/>
<dbReference type="AlphaFoldDB" id="A0A1H8ZRZ8"/>
<accession>A0A1H8ZRZ8</accession>
<dbReference type="OrthoDB" id="9806170at2"/>
<dbReference type="InterPro" id="IPR004607">
    <property type="entry name" value="GART"/>
</dbReference>
<dbReference type="STRING" id="89093.SAMN04488558_101319"/>
<feature type="active site" description="Proton donor" evidence="4">
    <location>
        <position position="108"/>
    </location>
</feature>
<dbReference type="PANTHER" id="PTHR43369">
    <property type="entry name" value="PHOSPHORIBOSYLGLYCINAMIDE FORMYLTRANSFERASE"/>
    <property type="match status" value="1"/>
</dbReference>
<dbReference type="GO" id="GO:0006189">
    <property type="term" value="P:'de novo' IMP biosynthetic process"/>
    <property type="evidence" value="ECO:0007669"/>
    <property type="project" value="UniProtKB-UniRule"/>
</dbReference>
<evidence type="ECO:0000256" key="2">
    <source>
        <dbReference type="ARBA" id="ARBA00022679"/>
    </source>
</evidence>
<comment type="function">
    <text evidence="4">Catalyzes the transfer of a formyl group from 10-formyltetrahydrofolate to 5-phospho-ribosyl-glycinamide (GAR), producing 5-phospho-ribosyl-N-formylglycinamide (FGAR) and tetrahydrofolate.</text>
</comment>
<evidence type="ECO:0000313" key="7">
    <source>
        <dbReference type="Proteomes" id="UP000198833"/>
    </source>
</evidence>
<evidence type="ECO:0000256" key="1">
    <source>
        <dbReference type="ARBA" id="ARBA00005054"/>
    </source>
</evidence>
<dbReference type="Pfam" id="PF00551">
    <property type="entry name" value="Formyl_trans_N"/>
    <property type="match status" value="1"/>
</dbReference>
<sequence length="193" mass="21464">MKLALFASGNGDNVMAILKAIDQGQIESQAVALVCDQAQAPVLSKVQPYSLDILLCPPEAYPSRSAWEQEIIEFLKERQIDLVVLAGFMRILGKGLLQAFPQRILNIHPSLLPLFPGRQGILDAYQAGVNQTGVTIHYVDQGIDTGEIIAQEKLTIPKGMTLEELEEEIHRIEHRLYPQVIQEIIKELKGESL</sequence>
<name>A0A1H8ZRZ8_9LACT</name>
<evidence type="ECO:0000256" key="3">
    <source>
        <dbReference type="ARBA" id="ARBA00022755"/>
    </source>
</evidence>
<comment type="caution">
    <text evidence="4">Lacks conserved residue(s) required for the propagation of feature annotation.</text>
</comment>
<feature type="binding site" evidence="4">
    <location>
        <begin position="89"/>
        <end position="92"/>
    </location>
    <ligand>
        <name>(6R)-10-formyltetrahydrofolate</name>
        <dbReference type="ChEBI" id="CHEBI:195366"/>
    </ligand>
</feature>
<dbReference type="GO" id="GO:0005829">
    <property type="term" value="C:cytosol"/>
    <property type="evidence" value="ECO:0007669"/>
    <property type="project" value="TreeGrafter"/>
</dbReference>
<dbReference type="Proteomes" id="UP000198833">
    <property type="component" value="Unassembled WGS sequence"/>
</dbReference>
<keyword evidence="2 4" id="KW-0808">Transferase</keyword>
<dbReference type="EMBL" id="FOEN01000001">
    <property type="protein sequence ID" value="SEP67246.1"/>
    <property type="molecule type" value="Genomic_DNA"/>
</dbReference>
<dbReference type="EC" id="2.1.2.2" evidence="4"/>
<gene>
    <name evidence="4" type="primary">purN</name>
    <name evidence="6" type="ORF">SAMN04488558_101319</name>
</gene>
<dbReference type="CDD" id="cd08645">
    <property type="entry name" value="FMT_core_GART"/>
    <property type="match status" value="1"/>
</dbReference>
<dbReference type="UniPathway" id="UPA00074">
    <property type="reaction ID" value="UER00126"/>
</dbReference>
<comment type="pathway">
    <text evidence="1 4">Purine metabolism; IMP biosynthesis via de novo pathway; N(2)-formyl-N(1)-(5-phospho-D-ribosyl)glycinamide from N(1)-(5-phospho-D-ribosyl)glycinamide (10-formyl THF route): step 1/1.</text>
</comment>
<keyword evidence="3 4" id="KW-0658">Purine biosynthesis</keyword>
<dbReference type="SUPFAM" id="SSF53328">
    <property type="entry name" value="Formyltransferase"/>
    <property type="match status" value="1"/>
</dbReference>
<dbReference type="NCBIfam" id="TIGR00639">
    <property type="entry name" value="PurN"/>
    <property type="match status" value="1"/>
</dbReference>
<feature type="binding site" evidence="4">
    <location>
        <position position="106"/>
    </location>
    <ligand>
        <name>(6R)-10-formyltetrahydrofolate</name>
        <dbReference type="ChEBI" id="CHEBI:195366"/>
    </ligand>
</feature>
<feature type="domain" description="Formyl transferase N-terminal" evidence="5">
    <location>
        <begin position="1"/>
        <end position="181"/>
    </location>
</feature>
<dbReference type="GO" id="GO:0004644">
    <property type="term" value="F:phosphoribosylglycinamide formyltransferase activity"/>
    <property type="evidence" value="ECO:0007669"/>
    <property type="project" value="UniProtKB-UniRule"/>
</dbReference>
<evidence type="ECO:0000259" key="5">
    <source>
        <dbReference type="Pfam" id="PF00551"/>
    </source>
</evidence>
<feature type="binding site" evidence="4">
    <location>
        <position position="64"/>
    </location>
    <ligand>
        <name>(6R)-10-formyltetrahydrofolate</name>
        <dbReference type="ChEBI" id="CHEBI:195366"/>
    </ligand>
</feature>
<comment type="catalytic activity">
    <reaction evidence="4">
        <text>N(1)-(5-phospho-beta-D-ribosyl)glycinamide + (6R)-10-formyltetrahydrofolate = N(2)-formyl-N(1)-(5-phospho-beta-D-ribosyl)glycinamide + (6S)-5,6,7,8-tetrahydrofolate + H(+)</text>
        <dbReference type="Rhea" id="RHEA:15053"/>
        <dbReference type="ChEBI" id="CHEBI:15378"/>
        <dbReference type="ChEBI" id="CHEBI:57453"/>
        <dbReference type="ChEBI" id="CHEBI:143788"/>
        <dbReference type="ChEBI" id="CHEBI:147286"/>
        <dbReference type="ChEBI" id="CHEBI:195366"/>
        <dbReference type="EC" id="2.1.2.2"/>
    </reaction>
</comment>
<feature type="site" description="Raises pKa of active site His" evidence="4">
    <location>
        <position position="144"/>
    </location>
</feature>
<protein>
    <recommendedName>
        <fullName evidence="4">Phosphoribosylglycinamide formyltransferase</fullName>
        <ecNumber evidence="4">2.1.2.2</ecNumber>
    </recommendedName>
    <alternativeName>
        <fullName evidence="4">5'-phosphoribosylglycinamide transformylase</fullName>
    </alternativeName>
    <alternativeName>
        <fullName evidence="4">GAR transformylase</fullName>
        <shortName evidence="4">GART</shortName>
    </alternativeName>
</protein>
<evidence type="ECO:0000313" key="6">
    <source>
        <dbReference type="EMBL" id="SEP67246.1"/>
    </source>
</evidence>
<evidence type="ECO:0000256" key="4">
    <source>
        <dbReference type="HAMAP-Rule" id="MF_01930"/>
    </source>
</evidence>
<dbReference type="InterPro" id="IPR002376">
    <property type="entry name" value="Formyl_transf_N"/>
</dbReference>
<dbReference type="InterPro" id="IPR036477">
    <property type="entry name" value="Formyl_transf_N_sf"/>
</dbReference>
<keyword evidence="7" id="KW-1185">Reference proteome</keyword>
<comment type="similarity">
    <text evidence="4">Belongs to the GART family.</text>
</comment>
<dbReference type="PANTHER" id="PTHR43369:SF2">
    <property type="entry name" value="PHOSPHORIBOSYLGLYCINAMIDE FORMYLTRANSFERASE"/>
    <property type="match status" value="1"/>
</dbReference>
<reference evidence="6 7" key="1">
    <citation type="submission" date="2016-10" db="EMBL/GenBank/DDBJ databases">
        <authorList>
            <person name="de Groot N.N."/>
        </authorList>
    </citation>
    <scope>NUCLEOTIDE SEQUENCE [LARGE SCALE GENOMIC DNA]</scope>
    <source>
        <strain evidence="6 7">DSM 15695</strain>
    </source>
</reference>
<organism evidence="6 7">
    <name type="scientific">Ignavigranum ruoffiae</name>
    <dbReference type="NCBI Taxonomy" id="89093"/>
    <lineage>
        <taxon>Bacteria</taxon>
        <taxon>Bacillati</taxon>
        <taxon>Bacillota</taxon>
        <taxon>Bacilli</taxon>
        <taxon>Lactobacillales</taxon>
        <taxon>Aerococcaceae</taxon>
        <taxon>Ignavigranum</taxon>
    </lineage>
</organism>
<dbReference type="Gene3D" id="3.40.50.170">
    <property type="entry name" value="Formyl transferase, N-terminal domain"/>
    <property type="match status" value="1"/>
</dbReference>
<dbReference type="HAMAP" id="MF_01930">
    <property type="entry name" value="PurN"/>
    <property type="match status" value="1"/>
</dbReference>
<dbReference type="RefSeq" id="WP_092570085.1">
    <property type="nucleotide sequence ID" value="NZ_FOEN01000001.1"/>
</dbReference>